<evidence type="ECO:0000313" key="3">
    <source>
        <dbReference type="Proteomes" id="UP001500928"/>
    </source>
</evidence>
<dbReference type="Proteomes" id="UP001500928">
    <property type="component" value="Unassembled WGS sequence"/>
</dbReference>
<proteinExistence type="predicted"/>
<accession>A0ABP9CJZ3</accession>
<dbReference type="InterPro" id="IPR035165">
    <property type="entry name" value="DUF5319"/>
</dbReference>
<protein>
    <submittedName>
        <fullName evidence="2">DUF5319 domain-containing protein</fullName>
    </submittedName>
</protein>
<feature type="compositionally biased region" description="Low complexity" evidence="1">
    <location>
        <begin position="33"/>
        <end position="49"/>
    </location>
</feature>
<name>A0ABP9CJZ3_9PSEU</name>
<gene>
    <name evidence="2" type="ORF">GCM10023200_57330</name>
</gene>
<keyword evidence="3" id="KW-1185">Reference proteome</keyword>
<organism evidence="2 3">
    <name type="scientific">Actinomycetospora chlora</name>
    <dbReference type="NCBI Taxonomy" id="663608"/>
    <lineage>
        <taxon>Bacteria</taxon>
        <taxon>Bacillati</taxon>
        <taxon>Actinomycetota</taxon>
        <taxon>Actinomycetes</taxon>
        <taxon>Pseudonocardiales</taxon>
        <taxon>Pseudonocardiaceae</taxon>
        <taxon>Actinomycetospora</taxon>
    </lineage>
</organism>
<evidence type="ECO:0000313" key="2">
    <source>
        <dbReference type="EMBL" id="GAA4812045.1"/>
    </source>
</evidence>
<comment type="caution">
    <text evidence="2">The sequence shown here is derived from an EMBL/GenBank/DDBJ whole genome shotgun (WGS) entry which is preliminary data.</text>
</comment>
<reference evidence="3" key="1">
    <citation type="journal article" date="2019" name="Int. J. Syst. Evol. Microbiol.">
        <title>The Global Catalogue of Microorganisms (GCM) 10K type strain sequencing project: providing services to taxonomists for standard genome sequencing and annotation.</title>
        <authorList>
            <consortium name="The Broad Institute Genomics Platform"/>
            <consortium name="The Broad Institute Genome Sequencing Center for Infectious Disease"/>
            <person name="Wu L."/>
            <person name="Ma J."/>
        </authorList>
    </citation>
    <scope>NUCLEOTIDE SEQUENCE [LARGE SCALE GENOMIC DNA]</scope>
    <source>
        <strain evidence="3">JCM 17979</strain>
    </source>
</reference>
<dbReference type="EMBL" id="BAABHO010000078">
    <property type="protein sequence ID" value="GAA4812045.1"/>
    <property type="molecule type" value="Genomic_DNA"/>
</dbReference>
<feature type="region of interest" description="Disordered" evidence="1">
    <location>
        <begin position="31"/>
        <end position="55"/>
    </location>
</feature>
<dbReference type="Pfam" id="PF17252">
    <property type="entry name" value="DUF5319"/>
    <property type="match status" value="1"/>
</dbReference>
<evidence type="ECO:0000256" key="1">
    <source>
        <dbReference type="SAM" id="MobiDB-lite"/>
    </source>
</evidence>
<sequence length="148" mass="16079">MVPRARGPPLGDARRHPGKLLVVAYEALPPDPFAGDPADPARALGGPDDTAADDAPLDDAEREEVVADLGDLAVFEALLAPRGVRGVVVDCEDCSEQHYHDWDLLRASLQQLLDEGHMRPHEPPFDPDPSAYVTWEYCRGFADATLAE</sequence>